<keyword evidence="1" id="KW-0732">Signal</keyword>
<reference evidence="2 3" key="1">
    <citation type="journal article" date="2023" name="ISME J.">
        <title>Thermophilic Dehalococcoidia with unusual traits shed light on an unexpected past.</title>
        <authorList>
            <person name="Palmer M."/>
            <person name="Covington J.K."/>
            <person name="Zhou E.M."/>
            <person name="Thomas S.C."/>
            <person name="Habib N."/>
            <person name="Seymour C.O."/>
            <person name="Lai D."/>
            <person name="Johnston J."/>
            <person name="Hashimi A."/>
            <person name="Jiao J.Y."/>
            <person name="Muok A.R."/>
            <person name="Liu L."/>
            <person name="Xian W.D."/>
            <person name="Zhi X.Y."/>
            <person name="Li M.M."/>
            <person name="Silva L.P."/>
            <person name="Bowen B.P."/>
            <person name="Louie K."/>
            <person name="Briegel A."/>
            <person name="Pett-Ridge J."/>
            <person name="Weber P.K."/>
            <person name="Tocheva E.I."/>
            <person name="Woyke T."/>
            <person name="Northen T.R."/>
            <person name="Mayali X."/>
            <person name="Li W.J."/>
            <person name="Hedlund B.P."/>
        </authorList>
    </citation>
    <scope>NUCLEOTIDE SEQUENCE [LARGE SCALE GENOMIC DNA]</scope>
    <source>
        <strain evidence="2 3">YIM 72310</strain>
    </source>
</reference>
<proteinExistence type="predicted"/>
<accession>A0ABY7M9U9</accession>
<dbReference type="PROSITE" id="PS51257">
    <property type="entry name" value="PROKAR_LIPOPROTEIN"/>
    <property type="match status" value="1"/>
</dbReference>
<feature type="chain" id="PRO_5046330045" description="Lipoprotein" evidence="1">
    <location>
        <begin position="22"/>
        <end position="250"/>
    </location>
</feature>
<evidence type="ECO:0008006" key="4">
    <source>
        <dbReference type="Google" id="ProtNLM"/>
    </source>
</evidence>
<dbReference type="Proteomes" id="UP001212803">
    <property type="component" value="Chromosome"/>
</dbReference>
<gene>
    <name evidence="2" type="ORF">O0235_07070</name>
</gene>
<name>A0ABY7M9U9_9CHLR</name>
<protein>
    <recommendedName>
        <fullName evidence="4">Lipoprotein</fullName>
    </recommendedName>
</protein>
<organism evidence="2 3">
    <name type="scientific">Tepidiforma flava</name>
    <dbReference type="NCBI Taxonomy" id="3004094"/>
    <lineage>
        <taxon>Bacteria</taxon>
        <taxon>Bacillati</taxon>
        <taxon>Chloroflexota</taxon>
        <taxon>Tepidiformia</taxon>
        <taxon>Tepidiformales</taxon>
        <taxon>Tepidiformaceae</taxon>
        <taxon>Tepidiforma</taxon>
    </lineage>
</organism>
<feature type="signal peptide" evidence="1">
    <location>
        <begin position="1"/>
        <end position="21"/>
    </location>
</feature>
<dbReference type="RefSeq" id="WP_270057840.1">
    <property type="nucleotide sequence ID" value="NZ_CP115149.1"/>
</dbReference>
<evidence type="ECO:0000256" key="1">
    <source>
        <dbReference type="SAM" id="SignalP"/>
    </source>
</evidence>
<evidence type="ECO:0000313" key="2">
    <source>
        <dbReference type="EMBL" id="WBL37327.1"/>
    </source>
</evidence>
<evidence type="ECO:0000313" key="3">
    <source>
        <dbReference type="Proteomes" id="UP001212803"/>
    </source>
</evidence>
<keyword evidence="3" id="KW-1185">Reference proteome</keyword>
<dbReference type="EMBL" id="CP115149">
    <property type="protein sequence ID" value="WBL37327.1"/>
    <property type="molecule type" value="Genomic_DNA"/>
</dbReference>
<sequence>MSRAMALAACAIATLLPFAAACGDGAGTTPAAPGGSTATVEVTNPGVSPDLSPPASKYVIRVEDLGTNWITDIPATVVVDAAGYAQTKVFPSQAEGEKLLAQWGYEGGYQTGYSPEGRDTAVLNGAYYIRTECHLFAQEAGAKQAYDYFNRFAAAQPGMAPVTMTRVGNQSAAYVMTLGTIGKSSINAVYHQVLFQRGNLVCVVLTKGAEPFMKVDAARELALISDKKALGQLDAPEPTPTSNYNPSAGN</sequence>